<name>A0A1S8MEM9_9CLOT</name>
<organism evidence="1 2">
    <name type="scientific">Clostridium felsineum</name>
    <dbReference type="NCBI Taxonomy" id="36839"/>
    <lineage>
        <taxon>Bacteria</taxon>
        <taxon>Bacillati</taxon>
        <taxon>Bacillota</taxon>
        <taxon>Clostridia</taxon>
        <taxon>Eubacteriales</taxon>
        <taxon>Clostridiaceae</taxon>
        <taxon>Clostridium</taxon>
    </lineage>
</organism>
<proteinExistence type="predicted"/>
<reference evidence="1 2" key="1">
    <citation type="submission" date="2022-04" db="EMBL/GenBank/DDBJ databases">
        <title>Genome sequence of C. roseum typestrain.</title>
        <authorList>
            <person name="Poehlein A."/>
            <person name="Schoch T."/>
            <person name="Duerre P."/>
            <person name="Daniel R."/>
        </authorList>
    </citation>
    <scope>NUCLEOTIDE SEQUENCE [LARGE SCALE GENOMIC DNA]</scope>
    <source>
        <strain evidence="1 2">DSM 7320</strain>
    </source>
</reference>
<dbReference type="KEGG" id="crw:CROST_032410"/>
<protein>
    <submittedName>
        <fullName evidence="1">Uncharacterized protein</fullName>
    </submittedName>
</protein>
<dbReference type="EMBL" id="CP096983">
    <property type="protein sequence ID" value="URZ12519.1"/>
    <property type="molecule type" value="Genomic_DNA"/>
</dbReference>
<dbReference type="RefSeq" id="WP_077832600.1">
    <property type="nucleotide sequence ID" value="NZ_CP096983.1"/>
</dbReference>
<gene>
    <name evidence="1" type="ORF">CROST_032410</name>
</gene>
<accession>A0A1S8MEM9</accession>
<evidence type="ECO:0000313" key="1">
    <source>
        <dbReference type="EMBL" id="URZ12519.1"/>
    </source>
</evidence>
<evidence type="ECO:0000313" key="2">
    <source>
        <dbReference type="Proteomes" id="UP000190951"/>
    </source>
</evidence>
<sequence>MENYIYGVLGLVIGFVVPIVVKKVKAGLGVVESKIGEAEYNECKQFLLQLAKLHPEDFAEEKITDLLDKLDNKYGDHLTRAQIKEIVDFVVKTIETDVAKELVSK</sequence>
<dbReference type="AlphaFoldDB" id="A0A1S8MEM9"/>
<dbReference type="STRING" id="84029.CROST_28140"/>
<keyword evidence="2" id="KW-1185">Reference proteome</keyword>
<dbReference type="Proteomes" id="UP000190951">
    <property type="component" value="Chromosome"/>
</dbReference>